<evidence type="ECO:0000256" key="6">
    <source>
        <dbReference type="ARBA" id="ARBA00022692"/>
    </source>
</evidence>
<dbReference type="PROSITE" id="PS00108">
    <property type="entry name" value="PROTEIN_KINASE_ST"/>
    <property type="match status" value="1"/>
</dbReference>
<dbReference type="FunFam" id="1.10.510.10:FF:000173">
    <property type="entry name" value="proline-rich receptor-like protein kinase PERK8"/>
    <property type="match status" value="1"/>
</dbReference>
<feature type="region of interest" description="Disordered" evidence="15">
    <location>
        <begin position="653"/>
        <end position="673"/>
    </location>
</feature>
<reference evidence="18" key="1">
    <citation type="submission" date="2023-05" db="EMBL/GenBank/DDBJ databases">
        <title>Genome and transcriptome analyses reveal genes involved in the formation of fine ridges on petal epidermal cells in Hibiscus trionum.</title>
        <authorList>
            <person name="Koshimizu S."/>
            <person name="Masuda S."/>
            <person name="Ishii T."/>
            <person name="Shirasu K."/>
            <person name="Hoshino A."/>
            <person name="Arita M."/>
        </authorList>
    </citation>
    <scope>NUCLEOTIDE SEQUENCE</scope>
    <source>
        <strain evidence="18">Hamamatsu line</strain>
    </source>
</reference>
<evidence type="ECO:0000256" key="10">
    <source>
        <dbReference type="ARBA" id="ARBA00022989"/>
    </source>
</evidence>
<evidence type="ECO:0000313" key="19">
    <source>
        <dbReference type="Proteomes" id="UP001165190"/>
    </source>
</evidence>
<comment type="caution">
    <text evidence="18">The sequence shown here is derived from an EMBL/GenBank/DDBJ whole genome shotgun (WGS) entry which is preliminary data.</text>
</comment>
<proteinExistence type="predicted"/>
<dbReference type="PANTHER" id="PTHR47982:SF22">
    <property type="entry name" value="PROLINE-RICH RECEPTOR-LIKE PROTEIN KINASE PERK14"/>
    <property type="match status" value="1"/>
</dbReference>
<comment type="subcellular location">
    <subcellularLocation>
        <location evidence="1">Cell membrane</location>
        <topology evidence="1">Single-pass membrane protein</topology>
    </subcellularLocation>
</comment>
<keyword evidence="8" id="KW-0418">Kinase</keyword>
<dbReference type="InterPro" id="IPR001245">
    <property type="entry name" value="Ser-Thr/Tyr_kinase_cat_dom"/>
</dbReference>
<evidence type="ECO:0000313" key="18">
    <source>
        <dbReference type="EMBL" id="GMJ07682.1"/>
    </source>
</evidence>
<accession>A0A9W7J6S9</accession>
<keyword evidence="9 14" id="KW-0067">ATP-binding</keyword>
<feature type="binding site" evidence="14">
    <location>
        <position position="367"/>
    </location>
    <ligand>
        <name>ATP</name>
        <dbReference type="ChEBI" id="CHEBI:30616"/>
    </ligand>
</feature>
<protein>
    <recommendedName>
        <fullName evidence="2">non-specific serine/threonine protein kinase</fullName>
        <ecNumber evidence="2">2.7.11.1</ecNumber>
    </recommendedName>
</protein>
<evidence type="ECO:0000256" key="5">
    <source>
        <dbReference type="ARBA" id="ARBA00022679"/>
    </source>
</evidence>
<keyword evidence="19" id="KW-1185">Reference proteome</keyword>
<evidence type="ECO:0000256" key="1">
    <source>
        <dbReference type="ARBA" id="ARBA00004162"/>
    </source>
</evidence>
<dbReference type="SMART" id="SM00220">
    <property type="entry name" value="S_TKc"/>
    <property type="match status" value="1"/>
</dbReference>
<dbReference type="PROSITE" id="PS00107">
    <property type="entry name" value="PROTEIN_KINASE_ATP"/>
    <property type="match status" value="1"/>
</dbReference>
<evidence type="ECO:0000256" key="9">
    <source>
        <dbReference type="ARBA" id="ARBA00022840"/>
    </source>
</evidence>
<keyword evidence="4" id="KW-0723">Serine/threonine-protein kinase</keyword>
<dbReference type="InterPro" id="IPR017441">
    <property type="entry name" value="Protein_kinase_ATP_BS"/>
</dbReference>
<dbReference type="OrthoDB" id="4062651at2759"/>
<dbReference type="Proteomes" id="UP001165190">
    <property type="component" value="Unassembled WGS sequence"/>
</dbReference>
<dbReference type="PANTHER" id="PTHR47982">
    <property type="entry name" value="PROLINE-RICH RECEPTOR-LIKE PROTEIN KINASE PERK4"/>
    <property type="match status" value="1"/>
</dbReference>
<dbReference type="PROSITE" id="PS50011">
    <property type="entry name" value="PROTEIN_KINASE_DOM"/>
    <property type="match status" value="1"/>
</dbReference>
<feature type="domain" description="Protein kinase" evidence="17">
    <location>
        <begin position="338"/>
        <end position="620"/>
    </location>
</feature>
<dbReference type="Gene3D" id="3.30.200.20">
    <property type="entry name" value="Phosphorylase Kinase, domain 1"/>
    <property type="match status" value="1"/>
</dbReference>
<comment type="catalytic activity">
    <reaction evidence="13">
        <text>L-seryl-[protein] + ATP = O-phospho-L-seryl-[protein] + ADP + H(+)</text>
        <dbReference type="Rhea" id="RHEA:17989"/>
        <dbReference type="Rhea" id="RHEA-COMP:9863"/>
        <dbReference type="Rhea" id="RHEA-COMP:11604"/>
        <dbReference type="ChEBI" id="CHEBI:15378"/>
        <dbReference type="ChEBI" id="CHEBI:29999"/>
        <dbReference type="ChEBI" id="CHEBI:30616"/>
        <dbReference type="ChEBI" id="CHEBI:83421"/>
        <dbReference type="ChEBI" id="CHEBI:456216"/>
        <dbReference type="EC" id="2.7.11.1"/>
    </reaction>
</comment>
<dbReference type="GO" id="GO:0004674">
    <property type="term" value="F:protein serine/threonine kinase activity"/>
    <property type="evidence" value="ECO:0007669"/>
    <property type="project" value="UniProtKB-KW"/>
</dbReference>
<dbReference type="Pfam" id="PF07714">
    <property type="entry name" value="PK_Tyr_Ser-Thr"/>
    <property type="match status" value="1"/>
</dbReference>
<feature type="compositionally biased region" description="Pro residues" evidence="15">
    <location>
        <begin position="181"/>
        <end position="193"/>
    </location>
</feature>
<feature type="transmembrane region" description="Helical" evidence="16">
    <location>
        <begin position="239"/>
        <end position="263"/>
    </location>
</feature>
<evidence type="ECO:0000259" key="17">
    <source>
        <dbReference type="PROSITE" id="PS50011"/>
    </source>
</evidence>
<keyword evidence="10 16" id="KW-1133">Transmembrane helix</keyword>
<keyword evidence="5" id="KW-0808">Transferase</keyword>
<evidence type="ECO:0000256" key="16">
    <source>
        <dbReference type="SAM" id="Phobius"/>
    </source>
</evidence>
<evidence type="ECO:0000256" key="12">
    <source>
        <dbReference type="ARBA" id="ARBA00047899"/>
    </source>
</evidence>
<evidence type="ECO:0000256" key="13">
    <source>
        <dbReference type="ARBA" id="ARBA00048679"/>
    </source>
</evidence>
<dbReference type="FunFam" id="3.30.200.20:FF:000212">
    <property type="entry name" value="Proline-rich receptor-like protein kinase PERK8"/>
    <property type="match status" value="1"/>
</dbReference>
<dbReference type="InterPro" id="IPR008271">
    <property type="entry name" value="Ser/Thr_kinase_AS"/>
</dbReference>
<gene>
    <name evidence="18" type="ORF">HRI_004437400</name>
</gene>
<dbReference type="EC" id="2.7.11.1" evidence="2"/>
<evidence type="ECO:0000256" key="8">
    <source>
        <dbReference type="ARBA" id="ARBA00022777"/>
    </source>
</evidence>
<dbReference type="InterPro" id="IPR000719">
    <property type="entry name" value="Prot_kinase_dom"/>
</dbReference>
<evidence type="ECO:0000256" key="2">
    <source>
        <dbReference type="ARBA" id="ARBA00012513"/>
    </source>
</evidence>
<keyword evidence="3" id="KW-1003">Cell membrane</keyword>
<keyword evidence="11 16" id="KW-0472">Membrane</keyword>
<evidence type="ECO:0000256" key="7">
    <source>
        <dbReference type="ARBA" id="ARBA00022741"/>
    </source>
</evidence>
<feature type="region of interest" description="Disordered" evidence="15">
    <location>
        <begin position="1"/>
        <end position="231"/>
    </location>
</feature>
<dbReference type="InterPro" id="IPR011009">
    <property type="entry name" value="Kinase-like_dom_sf"/>
</dbReference>
<organism evidence="18 19">
    <name type="scientific">Hibiscus trionum</name>
    <name type="common">Flower of an hour</name>
    <dbReference type="NCBI Taxonomy" id="183268"/>
    <lineage>
        <taxon>Eukaryota</taxon>
        <taxon>Viridiplantae</taxon>
        <taxon>Streptophyta</taxon>
        <taxon>Embryophyta</taxon>
        <taxon>Tracheophyta</taxon>
        <taxon>Spermatophyta</taxon>
        <taxon>Magnoliopsida</taxon>
        <taxon>eudicotyledons</taxon>
        <taxon>Gunneridae</taxon>
        <taxon>Pentapetalae</taxon>
        <taxon>rosids</taxon>
        <taxon>malvids</taxon>
        <taxon>Malvales</taxon>
        <taxon>Malvaceae</taxon>
        <taxon>Malvoideae</taxon>
        <taxon>Hibiscus</taxon>
    </lineage>
</organism>
<evidence type="ECO:0000256" key="14">
    <source>
        <dbReference type="PROSITE-ProRule" id="PRU10141"/>
    </source>
</evidence>
<feature type="compositionally biased region" description="Pro residues" evidence="15">
    <location>
        <begin position="91"/>
        <end position="172"/>
    </location>
</feature>
<keyword evidence="6 16" id="KW-0812">Transmembrane</keyword>
<comment type="catalytic activity">
    <reaction evidence="12">
        <text>L-threonyl-[protein] + ATP = O-phospho-L-threonyl-[protein] + ADP + H(+)</text>
        <dbReference type="Rhea" id="RHEA:46608"/>
        <dbReference type="Rhea" id="RHEA-COMP:11060"/>
        <dbReference type="Rhea" id="RHEA-COMP:11605"/>
        <dbReference type="ChEBI" id="CHEBI:15378"/>
        <dbReference type="ChEBI" id="CHEBI:30013"/>
        <dbReference type="ChEBI" id="CHEBI:30616"/>
        <dbReference type="ChEBI" id="CHEBI:61977"/>
        <dbReference type="ChEBI" id="CHEBI:456216"/>
        <dbReference type="EC" id="2.7.11.1"/>
    </reaction>
</comment>
<dbReference type="GO" id="GO:0005524">
    <property type="term" value="F:ATP binding"/>
    <property type="evidence" value="ECO:0007669"/>
    <property type="project" value="UniProtKB-UniRule"/>
</dbReference>
<evidence type="ECO:0000256" key="3">
    <source>
        <dbReference type="ARBA" id="ARBA00022475"/>
    </source>
</evidence>
<sequence length="673" mass="71836">MLLSPSLSPSPLDSPSPVSPPETVVQLPLPPPPVSASPPLFTPQLAPISTLPVPPTPPPVLLPLVSPPPASTPVTPPQLQTPPVVVVASPPQTPPVPPPPPPALVIIPPPLLPKSPSPPPQQSRPLPLTPPSDILPPPAPATTAPSLPPPRVPIAPPPFASISPPPPPPSAAPPSISAPKTPGPPQALQPPPAASHSIGAPNTPGFFHAFPPPAPPPPLSLPAAKGGFPTTNQRPHSPIGLVVASLGVGILLFVVFALVCICCKGRTRRRKQIPLNTQKQQCSVTKNDFSAASIQHKQENVAPPLLTIAIGSAFNTADTNGSTSIFTYEELVIATDGFSESNLLGQGGFGYVYKGRLPTGQDVAVKKLKAGSRQGEREFQAEIETISRVHHKHLVYLVGYCINGAERLLVYEFVPNKTLEFHLHENGLPVILWESRLKIAIGSAKGIAYLHEDCSPTIIHRDIKAANILLDPRFEAKVSDFGLAKIFFDASPSVTHISTRVMGTFGYLAPEYALTGKLTDKSDVYSYGVMLLELITGRRPIIELESSVNQSLVDWARPLLTRALEDNDFDTLVDPRLNGVYNNSEMATMVSCAAACIRQSAWLRPRMIQVVRALEDDISLTMLSNSSLNTSSEMFIQNARRCINNGDYSESTSEYGLNLNPSGSSTESQRTKI</sequence>
<dbReference type="AlphaFoldDB" id="A0A9W7J6S9"/>
<dbReference type="GO" id="GO:0005886">
    <property type="term" value="C:plasma membrane"/>
    <property type="evidence" value="ECO:0007669"/>
    <property type="project" value="UniProtKB-SubCell"/>
</dbReference>
<evidence type="ECO:0000256" key="15">
    <source>
        <dbReference type="SAM" id="MobiDB-lite"/>
    </source>
</evidence>
<dbReference type="SUPFAM" id="SSF56112">
    <property type="entry name" value="Protein kinase-like (PK-like)"/>
    <property type="match status" value="1"/>
</dbReference>
<evidence type="ECO:0000256" key="11">
    <source>
        <dbReference type="ARBA" id="ARBA00023136"/>
    </source>
</evidence>
<dbReference type="Gene3D" id="1.10.510.10">
    <property type="entry name" value="Transferase(Phosphotransferase) domain 1"/>
    <property type="match status" value="1"/>
</dbReference>
<feature type="compositionally biased region" description="Pro residues" evidence="15">
    <location>
        <begin position="52"/>
        <end position="80"/>
    </location>
</feature>
<evidence type="ECO:0000256" key="4">
    <source>
        <dbReference type="ARBA" id="ARBA00022527"/>
    </source>
</evidence>
<keyword evidence="7 14" id="KW-0547">Nucleotide-binding</keyword>
<feature type="compositionally biased region" description="Low complexity" evidence="15">
    <location>
        <begin position="81"/>
        <end position="90"/>
    </location>
</feature>
<name>A0A9W7J6S9_HIBTR</name>
<dbReference type="EMBL" id="BSYR01000048">
    <property type="protein sequence ID" value="GMJ07682.1"/>
    <property type="molecule type" value="Genomic_DNA"/>
</dbReference>
<feature type="compositionally biased region" description="Low complexity" evidence="15">
    <location>
        <begin position="1"/>
        <end position="11"/>
    </location>
</feature>
<dbReference type="InterPro" id="IPR047117">
    <property type="entry name" value="PERK1-13-like"/>
</dbReference>
<feature type="compositionally biased region" description="Pro residues" evidence="15">
    <location>
        <begin position="210"/>
        <end position="220"/>
    </location>
</feature>